<gene>
    <name evidence="3" type="ORF">HGRIS_000262</name>
</gene>
<evidence type="ECO:0000313" key="3">
    <source>
        <dbReference type="EMBL" id="KAL0958089.1"/>
    </source>
</evidence>
<name>A0ABR3JR43_9AGAR</name>
<evidence type="ECO:0000313" key="4">
    <source>
        <dbReference type="Proteomes" id="UP001556367"/>
    </source>
</evidence>
<evidence type="ECO:0000256" key="2">
    <source>
        <dbReference type="SAM" id="SignalP"/>
    </source>
</evidence>
<dbReference type="EMBL" id="JASNQZ010000004">
    <property type="protein sequence ID" value="KAL0958089.1"/>
    <property type="molecule type" value="Genomic_DNA"/>
</dbReference>
<keyword evidence="4" id="KW-1185">Reference proteome</keyword>
<accession>A0ABR3JR43</accession>
<feature type="chain" id="PRO_5045280556" evidence="2">
    <location>
        <begin position="20"/>
        <end position="201"/>
    </location>
</feature>
<reference evidence="4" key="1">
    <citation type="submission" date="2024-06" db="EMBL/GenBank/DDBJ databases">
        <title>Multi-omics analyses provide insights into the biosynthesis of the anticancer antibiotic pleurotin in Hohenbuehelia grisea.</title>
        <authorList>
            <person name="Weaver J.A."/>
            <person name="Alberti F."/>
        </authorList>
    </citation>
    <scope>NUCLEOTIDE SEQUENCE [LARGE SCALE GENOMIC DNA]</scope>
    <source>
        <strain evidence="4">T-177</strain>
    </source>
</reference>
<sequence>MKFSFASLVAFTFVSVVLAIPAELPDKLPMEKAVTMTDKVNNAWDSMKNHVLVGDGADTAGRHTVTSWQKKNKDEGWCHKETHICAFRVKENVPKTVWDDRKTTPNAFTDADVEEMCKKAIKFGFETTGQKPSRDTAVIVATKHGKKICVRYQVAGAGSCYPTALIDQAAAAGSDCEKESQSYPALGAQVPEGVRDTIKAK</sequence>
<proteinExistence type="predicted"/>
<keyword evidence="2" id="KW-0732">Signal</keyword>
<protein>
    <submittedName>
        <fullName evidence="3">Uncharacterized protein</fullName>
    </submittedName>
</protein>
<evidence type="ECO:0000256" key="1">
    <source>
        <dbReference type="SAM" id="MobiDB-lite"/>
    </source>
</evidence>
<comment type="caution">
    <text evidence="3">The sequence shown here is derived from an EMBL/GenBank/DDBJ whole genome shotgun (WGS) entry which is preliminary data.</text>
</comment>
<dbReference type="Proteomes" id="UP001556367">
    <property type="component" value="Unassembled WGS sequence"/>
</dbReference>
<feature type="region of interest" description="Disordered" evidence="1">
    <location>
        <begin position="181"/>
        <end position="201"/>
    </location>
</feature>
<organism evidence="3 4">
    <name type="scientific">Hohenbuehelia grisea</name>
    <dbReference type="NCBI Taxonomy" id="104357"/>
    <lineage>
        <taxon>Eukaryota</taxon>
        <taxon>Fungi</taxon>
        <taxon>Dikarya</taxon>
        <taxon>Basidiomycota</taxon>
        <taxon>Agaricomycotina</taxon>
        <taxon>Agaricomycetes</taxon>
        <taxon>Agaricomycetidae</taxon>
        <taxon>Agaricales</taxon>
        <taxon>Pleurotineae</taxon>
        <taxon>Pleurotaceae</taxon>
        <taxon>Hohenbuehelia</taxon>
    </lineage>
</organism>
<feature type="signal peptide" evidence="2">
    <location>
        <begin position="1"/>
        <end position="19"/>
    </location>
</feature>